<dbReference type="GO" id="GO:0071555">
    <property type="term" value="P:cell wall organization"/>
    <property type="evidence" value="ECO:0007669"/>
    <property type="project" value="UniProtKB-KW"/>
</dbReference>
<evidence type="ECO:0000256" key="2">
    <source>
        <dbReference type="ARBA" id="ARBA00022679"/>
    </source>
</evidence>
<sequence>MIETFTDKKGWNQVIESIGKFDFYHTYEYHRLLAKNNDIPALIKYTEGDTLIALPLIFRKISGTDYYDATSVYGYAGPIEKRGSYFEQSAFKNELHQFLFKHKVISVFSRLHPYIDGQSHTLKDLGEICFHNLVVNIDLTQTLDEQRSRFNKRLKTYINKARRECGVIEATTTQHIREFAAMYNENMLRVGAEKTYFFDEQYFIDLLKKGKFNTQLLLVVHNETEEIISGAIFVKTQNVVQYHLSGSKTDYLHLNPLKLLIDEMRIIATQQGYTYFNLGGGKSGSEDSLFYFKSSFSKDFRPFYLWKYVVNKEVYEQLSNKSFDSTLKTNVFKTCDYFPAYRSMARTL</sequence>
<evidence type="ECO:0000256" key="4">
    <source>
        <dbReference type="ARBA" id="ARBA00022984"/>
    </source>
</evidence>
<dbReference type="InterPro" id="IPR003447">
    <property type="entry name" value="FEMABX"/>
</dbReference>
<dbReference type="PANTHER" id="PTHR36174">
    <property type="entry name" value="LIPID II:GLYCINE GLYCYLTRANSFERASE"/>
    <property type="match status" value="1"/>
</dbReference>
<name>A0A3G2L554_9FLAO</name>
<keyword evidence="6" id="KW-0961">Cell wall biogenesis/degradation</keyword>
<protein>
    <submittedName>
        <fullName evidence="7">Peptidoglycan bridge formation glycyltransferase FemA/FemB family protein</fullName>
    </submittedName>
</protein>
<keyword evidence="3" id="KW-0133">Cell shape</keyword>
<evidence type="ECO:0000256" key="3">
    <source>
        <dbReference type="ARBA" id="ARBA00022960"/>
    </source>
</evidence>
<keyword evidence="2 7" id="KW-0808">Transferase</keyword>
<accession>A0A3G2L554</accession>
<organism evidence="7 8">
    <name type="scientific">Euzebyella marina</name>
    <dbReference type="NCBI Taxonomy" id="1761453"/>
    <lineage>
        <taxon>Bacteria</taxon>
        <taxon>Pseudomonadati</taxon>
        <taxon>Bacteroidota</taxon>
        <taxon>Flavobacteriia</taxon>
        <taxon>Flavobacteriales</taxon>
        <taxon>Flavobacteriaceae</taxon>
        <taxon>Euzebyella</taxon>
    </lineage>
</organism>
<dbReference type="SUPFAM" id="SSF55729">
    <property type="entry name" value="Acyl-CoA N-acyltransferases (Nat)"/>
    <property type="match status" value="1"/>
</dbReference>
<dbReference type="OrthoDB" id="9785911at2"/>
<dbReference type="EMBL" id="CP032050">
    <property type="protein sequence ID" value="AYN67385.1"/>
    <property type="molecule type" value="Genomic_DNA"/>
</dbReference>
<dbReference type="GO" id="GO:0008360">
    <property type="term" value="P:regulation of cell shape"/>
    <property type="evidence" value="ECO:0007669"/>
    <property type="project" value="UniProtKB-KW"/>
</dbReference>
<dbReference type="PANTHER" id="PTHR36174:SF1">
    <property type="entry name" value="LIPID II:GLYCINE GLYCYLTRANSFERASE"/>
    <property type="match status" value="1"/>
</dbReference>
<dbReference type="PROSITE" id="PS51191">
    <property type="entry name" value="FEMABX"/>
    <property type="match status" value="1"/>
</dbReference>
<proteinExistence type="inferred from homology"/>
<dbReference type="Proteomes" id="UP000276309">
    <property type="component" value="Chromosome"/>
</dbReference>
<dbReference type="GO" id="GO:0016755">
    <property type="term" value="F:aminoacyltransferase activity"/>
    <property type="evidence" value="ECO:0007669"/>
    <property type="project" value="InterPro"/>
</dbReference>
<evidence type="ECO:0000313" key="7">
    <source>
        <dbReference type="EMBL" id="AYN67385.1"/>
    </source>
</evidence>
<dbReference type="InterPro" id="IPR016181">
    <property type="entry name" value="Acyl_CoA_acyltransferase"/>
</dbReference>
<evidence type="ECO:0000313" key="8">
    <source>
        <dbReference type="Proteomes" id="UP000276309"/>
    </source>
</evidence>
<keyword evidence="4" id="KW-0573">Peptidoglycan synthesis</keyword>
<dbReference type="Gene3D" id="3.40.630.30">
    <property type="match status" value="1"/>
</dbReference>
<dbReference type="AlphaFoldDB" id="A0A3G2L554"/>
<evidence type="ECO:0000256" key="5">
    <source>
        <dbReference type="ARBA" id="ARBA00023315"/>
    </source>
</evidence>
<dbReference type="KEGG" id="emar:D1013_08405"/>
<evidence type="ECO:0000256" key="1">
    <source>
        <dbReference type="ARBA" id="ARBA00009943"/>
    </source>
</evidence>
<keyword evidence="5" id="KW-0012">Acyltransferase</keyword>
<reference evidence="7 8" key="1">
    <citation type="submission" date="2018-08" db="EMBL/GenBank/DDBJ databases">
        <title>The reduced genetic potential of extracellular carbohydrate catabolism in Euzebyella marina RN62, a Flavobacteriia bacterium isolated from the hadal water.</title>
        <authorList>
            <person name="Xue C."/>
        </authorList>
    </citation>
    <scope>NUCLEOTIDE SEQUENCE [LARGE SCALE GENOMIC DNA]</scope>
    <source>
        <strain evidence="7 8">RN62</strain>
    </source>
</reference>
<gene>
    <name evidence="7" type="ORF">D1013_08405</name>
</gene>
<dbReference type="GO" id="GO:0009252">
    <property type="term" value="P:peptidoglycan biosynthetic process"/>
    <property type="evidence" value="ECO:0007669"/>
    <property type="project" value="UniProtKB-KW"/>
</dbReference>
<dbReference type="Pfam" id="PF02388">
    <property type="entry name" value="FemAB"/>
    <property type="match status" value="1"/>
</dbReference>
<dbReference type="InterPro" id="IPR050644">
    <property type="entry name" value="PG_Glycine_Bridge_Synth"/>
</dbReference>
<evidence type="ECO:0000256" key="6">
    <source>
        <dbReference type="ARBA" id="ARBA00023316"/>
    </source>
</evidence>
<dbReference type="RefSeq" id="WP_121848406.1">
    <property type="nucleotide sequence ID" value="NZ_CP032050.1"/>
</dbReference>
<comment type="similarity">
    <text evidence="1">Belongs to the FemABX family.</text>
</comment>
<keyword evidence="8" id="KW-1185">Reference proteome</keyword>